<sequence length="77" mass="8574">MADAVITNDEHCASSRLQPLMGKLQGRAITLLCVHKADQRQARELYEKTNKRIQEKLIAGGAEVSWMDEGAFASENE</sequence>
<name>A0A811UKN8_CERCA</name>
<reference evidence="1" key="1">
    <citation type="submission" date="2020-11" db="EMBL/GenBank/DDBJ databases">
        <authorList>
            <person name="Whitehead M."/>
        </authorList>
    </citation>
    <scope>NUCLEOTIDE SEQUENCE</scope>
    <source>
        <strain evidence="1">EGII</strain>
    </source>
</reference>
<dbReference type="Proteomes" id="UP000606786">
    <property type="component" value="Unassembled WGS sequence"/>
</dbReference>
<organism evidence="1 2">
    <name type="scientific">Ceratitis capitata</name>
    <name type="common">Mediterranean fruit fly</name>
    <name type="synonym">Tephritis capitata</name>
    <dbReference type="NCBI Taxonomy" id="7213"/>
    <lineage>
        <taxon>Eukaryota</taxon>
        <taxon>Metazoa</taxon>
        <taxon>Ecdysozoa</taxon>
        <taxon>Arthropoda</taxon>
        <taxon>Hexapoda</taxon>
        <taxon>Insecta</taxon>
        <taxon>Pterygota</taxon>
        <taxon>Neoptera</taxon>
        <taxon>Endopterygota</taxon>
        <taxon>Diptera</taxon>
        <taxon>Brachycera</taxon>
        <taxon>Muscomorpha</taxon>
        <taxon>Tephritoidea</taxon>
        <taxon>Tephritidae</taxon>
        <taxon>Ceratitis</taxon>
        <taxon>Ceratitis</taxon>
    </lineage>
</organism>
<evidence type="ECO:0000313" key="1">
    <source>
        <dbReference type="EMBL" id="CAD6998275.1"/>
    </source>
</evidence>
<keyword evidence="2" id="KW-1185">Reference proteome</keyword>
<accession>A0A811UKN8</accession>
<comment type="caution">
    <text evidence="1">The sequence shown here is derived from an EMBL/GenBank/DDBJ whole genome shotgun (WGS) entry which is preliminary data.</text>
</comment>
<dbReference type="EMBL" id="CAJHJT010000012">
    <property type="protein sequence ID" value="CAD6998275.1"/>
    <property type="molecule type" value="Genomic_DNA"/>
</dbReference>
<proteinExistence type="predicted"/>
<dbReference type="AlphaFoldDB" id="A0A811UKN8"/>
<gene>
    <name evidence="1" type="ORF">CCAP1982_LOCUS6884</name>
</gene>
<protein>
    <submittedName>
        <fullName evidence="1">(Mediterranean fruit fly) hypothetical protein</fullName>
    </submittedName>
</protein>
<evidence type="ECO:0000313" key="2">
    <source>
        <dbReference type="Proteomes" id="UP000606786"/>
    </source>
</evidence>